<dbReference type="EMBL" id="JAMGBE010000004">
    <property type="protein sequence ID" value="MCL6730806.1"/>
    <property type="molecule type" value="Genomic_DNA"/>
</dbReference>
<dbReference type="PANTHER" id="PTHR35369">
    <property type="entry name" value="BLR3025 PROTEIN-RELATED"/>
    <property type="match status" value="1"/>
</dbReference>
<dbReference type="SUPFAM" id="SSF56672">
    <property type="entry name" value="DNA/RNA polymerases"/>
    <property type="match status" value="1"/>
</dbReference>
<accession>A0ABT0S5C2</accession>
<dbReference type="Pfam" id="PF20114">
    <property type="entry name" value="DUF6504"/>
    <property type="match status" value="1"/>
</dbReference>
<reference evidence="4" key="1">
    <citation type="submission" date="2022-05" db="EMBL/GenBank/DDBJ databases">
        <authorList>
            <person name="Jo J.-H."/>
            <person name="Im W.-T."/>
        </authorList>
    </citation>
    <scope>NUCLEOTIDE SEQUENCE</scope>
    <source>
        <strain evidence="4">SE220</strain>
    </source>
</reference>
<protein>
    <submittedName>
        <fullName evidence="4">DNA polymerase Y family protein</fullName>
    </submittedName>
</protein>
<dbReference type="PANTHER" id="PTHR35369:SF2">
    <property type="entry name" value="BLR3025 PROTEIN"/>
    <property type="match status" value="1"/>
</dbReference>
<dbReference type="Gene3D" id="3.40.1170.60">
    <property type="match status" value="1"/>
</dbReference>
<keyword evidence="5" id="KW-1185">Reference proteome</keyword>
<comment type="caution">
    <text evidence="4">The sequence shown here is derived from an EMBL/GenBank/DDBJ whole genome shotgun (WGS) entry which is preliminary data.</text>
</comment>
<dbReference type="RefSeq" id="WP_249832305.1">
    <property type="nucleotide sequence ID" value="NZ_JAMGBE010000004.1"/>
</dbReference>
<dbReference type="InterPro" id="IPR043128">
    <property type="entry name" value="Rev_trsase/Diguanyl_cyclase"/>
</dbReference>
<evidence type="ECO:0000313" key="4">
    <source>
        <dbReference type="EMBL" id="MCL6730806.1"/>
    </source>
</evidence>
<proteinExistence type="inferred from homology"/>
<dbReference type="InterPro" id="IPR050356">
    <property type="entry name" value="SulA_CellDiv_inhibitor"/>
</dbReference>
<evidence type="ECO:0000259" key="3">
    <source>
        <dbReference type="PROSITE" id="PS50173"/>
    </source>
</evidence>
<dbReference type="InterPro" id="IPR043502">
    <property type="entry name" value="DNA/RNA_pol_sf"/>
</dbReference>
<keyword evidence="2" id="KW-0227">DNA damage</keyword>
<dbReference type="Pfam" id="PF00817">
    <property type="entry name" value="IMS"/>
    <property type="match status" value="1"/>
</dbReference>
<dbReference type="InterPro" id="IPR045443">
    <property type="entry name" value="DUF6504"/>
</dbReference>
<organism evidence="4 5">
    <name type="scientific">Sphingomonas hankyongi</name>
    <dbReference type="NCBI Taxonomy" id="2908209"/>
    <lineage>
        <taxon>Bacteria</taxon>
        <taxon>Pseudomonadati</taxon>
        <taxon>Pseudomonadota</taxon>
        <taxon>Alphaproteobacteria</taxon>
        <taxon>Sphingomonadales</taxon>
        <taxon>Sphingomonadaceae</taxon>
        <taxon>Sphingomonas</taxon>
    </lineage>
</organism>
<dbReference type="CDD" id="cd03468">
    <property type="entry name" value="PolY_like"/>
    <property type="match status" value="1"/>
</dbReference>
<evidence type="ECO:0000256" key="2">
    <source>
        <dbReference type="ARBA" id="ARBA00022763"/>
    </source>
</evidence>
<dbReference type="Gene3D" id="3.30.70.270">
    <property type="match status" value="1"/>
</dbReference>
<feature type="domain" description="UmuC" evidence="3">
    <location>
        <begin position="28"/>
        <end position="155"/>
    </location>
</feature>
<dbReference type="PROSITE" id="PS50173">
    <property type="entry name" value="UMUC"/>
    <property type="match status" value="1"/>
</dbReference>
<evidence type="ECO:0000313" key="5">
    <source>
        <dbReference type="Proteomes" id="UP001165342"/>
    </source>
</evidence>
<dbReference type="InterPro" id="IPR001126">
    <property type="entry name" value="UmuC"/>
</dbReference>
<name>A0ABT0S5C2_9SPHN</name>
<comment type="similarity">
    <text evidence="1">Belongs to the DNA polymerase type-Y family.</text>
</comment>
<sequence length="500" mass="54898">MKRVLSIWLPGLAIERWAKTSDCPPDTPVVLTVEGTHGPVIHAVTRAARERGARPGARLTDARALDPALVALPADPDGDAALLRRLAKWAERWSPLVELDGDDSLRLDVTGAAHLFGGESAMVQDIRSRFAGLGLTARISIAPTAAAAWALGHYAPAICREGEIGAKLGPLPVAALRLPDEAVRTLERLGLKSIETLAGIERRALARRFREADNPVDALDRALGRRAEPLTAAPPNPPPRALLRLEEPATHPEAPIQALDRLIPKLVRELQQRHLGARRLSLTGYRVDGSIAVASVATAIASREPKHLARLLADKAAALNPEFGFDAFALTADWTEDLGAAQDSLVEEPGGSRELARLVDRLTVKLGSHRVRRPQPAESHLPERANRWISALAKAEPIEPQTVRRPQRLLDRPEAIDVIYATPEGLPRRFVWRRAVHDIARAEGPERIAPEWWRQPSSARLRDYYRVEDTSGRRYWIYREGLAGDGRGGAPNWFIHGLFG</sequence>
<evidence type="ECO:0000256" key="1">
    <source>
        <dbReference type="ARBA" id="ARBA00010945"/>
    </source>
</evidence>
<dbReference type="Proteomes" id="UP001165342">
    <property type="component" value="Unassembled WGS sequence"/>
</dbReference>
<gene>
    <name evidence="4" type="ORF">LZ538_12190</name>
</gene>